<feature type="domain" description="PAC" evidence="3">
    <location>
        <begin position="252"/>
        <end position="304"/>
    </location>
</feature>
<dbReference type="NCBIfam" id="TIGR00229">
    <property type="entry name" value="sensory_box"/>
    <property type="match status" value="1"/>
</dbReference>
<dbReference type="InterPro" id="IPR000160">
    <property type="entry name" value="GGDEF_dom"/>
</dbReference>
<dbReference type="PANTHER" id="PTHR44757:SF2">
    <property type="entry name" value="BIOFILM ARCHITECTURE MAINTENANCE PROTEIN MBAA"/>
    <property type="match status" value="1"/>
</dbReference>
<accession>A0A5Q3QA50</accession>
<dbReference type="InterPro" id="IPR052155">
    <property type="entry name" value="Biofilm_reg_signaling"/>
</dbReference>
<dbReference type="Proteomes" id="UP000371041">
    <property type="component" value="Chromosome"/>
</dbReference>
<dbReference type="InterPro" id="IPR035965">
    <property type="entry name" value="PAS-like_dom_sf"/>
</dbReference>
<proteinExistence type="predicted"/>
<evidence type="ECO:0000259" key="4">
    <source>
        <dbReference type="PROSITE" id="PS50883"/>
    </source>
</evidence>
<dbReference type="InterPro" id="IPR001633">
    <property type="entry name" value="EAL_dom"/>
</dbReference>
<dbReference type="PROSITE" id="PS50883">
    <property type="entry name" value="EAL"/>
    <property type="match status" value="1"/>
</dbReference>
<reference evidence="7" key="1">
    <citation type="submission" date="2019-11" db="EMBL/GenBank/DDBJ databases">
        <title>The complete genome sequence of Saccharopolyspora sp. E2A.</title>
        <authorList>
            <person name="Zhang G."/>
        </authorList>
    </citation>
    <scope>NUCLEOTIDE SEQUENCE [LARGE SCALE GENOMIC DNA]</scope>
    <source>
        <strain evidence="7">E2A</strain>
    </source>
</reference>
<dbReference type="Pfam" id="PF00989">
    <property type="entry name" value="PAS"/>
    <property type="match status" value="1"/>
</dbReference>
<dbReference type="InterPro" id="IPR000700">
    <property type="entry name" value="PAS-assoc_C"/>
</dbReference>
<feature type="domain" description="EAL" evidence="4">
    <location>
        <begin position="478"/>
        <end position="736"/>
    </location>
</feature>
<dbReference type="SMART" id="SM00091">
    <property type="entry name" value="PAS"/>
    <property type="match status" value="1"/>
</dbReference>
<dbReference type="PROSITE" id="PS50112">
    <property type="entry name" value="PAS"/>
    <property type="match status" value="1"/>
</dbReference>
<dbReference type="SUPFAM" id="SSF141868">
    <property type="entry name" value="EAL domain-like"/>
    <property type="match status" value="1"/>
</dbReference>
<dbReference type="EMBL" id="CP045929">
    <property type="protein sequence ID" value="QGK70740.1"/>
    <property type="molecule type" value="Genomic_DNA"/>
</dbReference>
<feature type="domain" description="PAS" evidence="2">
    <location>
        <begin position="178"/>
        <end position="248"/>
    </location>
</feature>
<dbReference type="AlphaFoldDB" id="A0A5Q3QA50"/>
<dbReference type="CDD" id="cd00130">
    <property type="entry name" value="PAS"/>
    <property type="match status" value="1"/>
</dbReference>
<protein>
    <submittedName>
        <fullName evidence="6">EAL domain-containing protein</fullName>
    </submittedName>
</protein>
<evidence type="ECO:0000313" key="7">
    <source>
        <dbReference type="Proteomes" id="UP000371041"/>
    </source>
</evidence>
<organism evidence="6 7">
    <name type="scientific">Allosaccharopolyspora coralli</name>
    <dbReference type="NCBI Taxonomy" id="2665642"/>
    <lineage>
        <taxon>Bacteria</taxon>
        <taxon>Bacillati</taxon>
        <taxon>Actinomycetota</taxon>
        <taxon>Actinomycetes</taxon>
        <taxon>Pseudonocardiales</taxon>
        <taxon>Pseudonocardiaceae</taxon>
        <taxon>Allosaccharopolyspora</taxon>
    </lineage>
</organism>
<dbReference type="SUPFAM" id="SSF55785">
    <property type="entry name" value="PYP-like sensor domain (PAS domain)"/>
    <property type="match status" value="1"/>
</dbReference>
<dbReference type="InterPro" id="IPR000014">
    <property type="entry name" value="PAS"/>
</dbReference>
<name>A0A5Q3QA50_9PSEU</name>
<dbReference type="PROSITE" id="PS50113">
    <property type="entry name" value="PAC"/>
    <property type="match status" value="1"/>
</dbReference>
<dbReference type="SUPFAM" id="SSF55073">
    <property type="entry name" value="Nucleotide cyclase"/>
    <property type="match status" value="1"/>
</dbReference>
<dbReference type="NCBIfam" id="TIGR00254">
    <property type="entry name" value="GGDEF"/>
    <property type="match status" value="1"/>
</dbReference>
<dbReference type="InterPro" id="IPR035919">
    <property type="entry name" value="EAL_sf"/>
</dbReference>
<dbReference type="PANTHER" id="PTHR44757">
    <property type="entry name" value="DIGUANYLATE CYCLASE DGCP"/>
    <property type="match status" value="1"/>
</dbReference>
<gene>
    <name evidence="6" type="ORF">GIY23_15540</name>
</gene>
<dbReference type="CDD" id="cd01948">
    <property type="entry name" value="EAL"/>
    <property type="match status" value="1"/>
</dbReference>
<evidence type="ECO:0000259" key="5">
    <source>
        <dbReference type="PROSITE" id="PS50887"/>
    </source>
</evidence>
<dbReference type="InterPro" id="IPR043128">
    <property type="entry name" value="Rev_trsase/Diguanyl_cyclase"/>
</dbReference>
<dbReference type="Pfam" id="PF00563">
    <property type="entry name" value="EAL"/>
    <property type="match status" value="1"/>
</dbReference>
<dbReference type="Gene3D" id="3.30.70.270">
    <property type="match status" value="1"/>
</dbReference>
<evidence type="ECO:0000259" key="2">
    <source>
        <dbReference type="PROSITE" id="PS50112"/>
    </source>
</evidence>
<dbReference type="InterPro" id="IPR013767">
    <property type="entry name" value="PAS_fold"/>
</dbReference>
<dbReference type="CDD" id="cd01949">
    <property type="entry name" value="GGDEF"/>
    <property type="match status" value="1"/>
</dbReference>
<dbReference type="SMART" id="SM00052">
    <property type="entry name" value="EAL"/>
    <property type="match status" value="1"/>
</dbReference>
<dbReference type="PROSITE" id="PS50887">
    <property type="entry name" value="GGDEF"/>
    <property type="match status" value="1"/>
</dbReference>
<evidence type="ECO:0000313" key="6">
    <source>
        <dbReference type="EMBL" id="QGK70740.1"/>
    </source>
</evidence>
<dbReference type="Pfam" id="PF00990">
    <property type="entry name" value="GGDEF"/>
    <property type="match status" value="1"/>
</dbReference>
<evidence type="ECO:0000256" key="1">
    <source>
        <dbReference type="SAM" id="MobiDB-lite"/>
    </source>
</evidence>
<sequence length="739" mass="79745">MERRTLVPSGGGALGGGVDDGLDARIGGMNREPGTAPALSDEQSRTEFARAWAGTLAAGACLSHSTAEVEQRLREVVDDLAETAPHEWDTAGQRIGRALVEVHAVGGTGLADTLDLLRAWLLEDATDAEALERVFTLVSAVAAAYAAADRESVFAQQETVASALWESMQHAQREREFSERRFREVFTAAPIGVAICELDGSITEVNLAFQDILGRLDDELVGSRMHGLFHADDRDYLAAVYADLVHGGSFRLREPRRLMRGDGDAVWTYLAVSVLYGDDATPRGLITMVEDISELTHLQERLQYQALHDAMTGLPNRQFFRTQLETTLANAAPGSAVTLYHLGLDGFALINDGLGFEVGDTVVRVVAKRLATLASEQGALLARLGGTEFALLVVGDSVQPGVAPFAAHINDVLAEPITVADTGIATSASIGVVTRAVDDEEPADLLWASDVALRWAEDAGKRQWAMFDPDRAPHERTDARLAAMMPGALAAGEFEVLFQPLVSMSDDSLIGVEAQLSWDTVEHGRLDHASCLGLAERSGVTLALRDWLLRSAWEHVGEWQRDGRHVRVIFGLSHNQSQDPDLVAAVRAVVDDADVDPQWLRLCMPVAAVLDEDGEASENVRILQDIGVQPALHGFEASPRELRRVRELPVHAVQISESLVQMVGQQDSGRDSPEFLSIATVVSMVRDEGIPVAVGGVDTEEQAARLSAMGCDVGLGTRFGDAILPWEVPELLSPRSETA</sequence>
<keyword evidence="7" id="KW-1185">Reference proteome</keyword>
<feature type="region of interest" description="Disordered" evidence="1">
    <location>
        <begin position="1"/>
        <end position="42"/>
    </location>
</feature>
<dbReference type="KEGG" id="sace:GIY23_15540"/>
<feature type="domain" description="GGDEF" evidence="5">
    <location>
        <begin position="335"/>
        <end position="469"/>
    </location>
</feature>
<dbReference type="Gene3D" id="3.30.450.20">
    <property type="entry name" value="PAS domain"/>
    <property type="match status" value="1"/>
</dbReference>
<dbReference type="Gene3D" id="3.20.20.450">
    <property type="entry name" value="EAL domain"/>
    <property type="match status" value="1"/>
</dbReference>
<dbReference type="SMART" id="SM00267">
    <property type="entry name" value="GGDEF"/>
    <property type="match status" value="1"/>
</dbReference>
<evidence type="ECO:0000259" key="3">
    <source>
        <dbReference type="PROSITE" id="PS50113"/>
    </source>
</evidence>
<feature type="compositionally biased region" description="Gly residues" evidence="1">
    <location>
        <begin position="9"/>
        <end position="19"/>
    </location>
</feature>
<dbReference type="InterPro" id="IPR029787">
    <property type="entry name" value="Nucleotide_cyclase"/>
</dbReference>